<name>A0A392NJ33_9FABA</name>
<comment type="caution">
    <text evidence="2">The sequence shown here is derived from an EMBL/GenBank/DDBJ whole genome shotgun (WGS) entry which is preliminary data.</text>
</comment>
<proteinExistence type="predicted"/>
<protein>
    <submittedName>
        <fullName evidence="2">Transmembrane emp24 domain-containing protein p24delta9-like</fullName>
    </submittedName>
</protein>
<evidence type="ECO:0000313" key="3">
    <source>
        <dbReference type="Proteomes" id="UP000265520"/>
    </source>
</evidence>
<evidence type="ECO:0000259" key="1">
    <source>
        <dbReference type="Pfam" id="PF01105"/>
    </source>
</evidence>
<sequence>MLDHTPSITVTVDFEWRTGVAAKDLYKIAKKEDIDVMESELQRLYDTVTFIHDEMFYLRG</sequence>
<accession>A0A392NJ33</accession>
<organism evidence="2 3">
    <name type="scientific">Trifolium medium</name>
    <dbReference type="NCBI Taxonomy" id="97028"/>
    <lineage>
        <taxon>Eukaryota</taxon>
        <taxon>Viridiplantae</taxon>
        <taxon>Streptophyta</taxon>
        <taxon>Embryophyta</taxon>
        <taxon>Tracheophyta</taxon>
        <taxon>Spermatophyta</taxon>
        <taxon>Magnoliopsida</taxon>
        <taxon>eudicotyledons</taxon>
        <taxon>Gunneridae</taxon>
        <taxon>Pentapetalae</taxon>
        <taxon>rosids</taxon>
        <taxon>fabids</taxon>
        <taxon>Fabales</taxon>
        <taxon>Fabaceae</taxon>
        <taxon>Papilionoideae</taxon>
        <taxon>50 kb inversion clade</taxon>
        <taxon>NPAAA clade</taxon>
        <taxon>Hologalegina</taxon>
        <taxon>IRL clade</taxon>
        <taxon>Trifolieae</taxon>
        <taxon>Trifolium</taxon>
    </lineage>
</organism>
<dbReference type="AlphaFoldDB" id="A0A392NJ33"/>
<keyword evidence="3" id="KW-1185">Reference proteome</keyword>
<keyword evidence="2" id="KW-0812">Transmembrane</keyword>
<reference evidence="2 3" key="1">
    <citation type="journal article" date="2018" name="Front. Plant Sci.">
        <title>Red Clover (Trifolium pratense) and Zigzag Clover (T. medium) - A Picture of Genomic Similarities and Differences.</title>
        <authorList>
            <person name="Dluhosova J."/>
            <person name="Istvanek J."/>
            <person name="Nedelnik J."/>
            <person name="Repkova J."/>
        </authorList>
    </citation>
    <scope>NUCLEOTIDE SEQUENCE [LARGE SCALE GENOMIC DNA]</scope>
    <source>
        <strain evidence="3">cv. 10/8</strain>
        <tissue evidence="2">Leaf</tissue>
    </source>
</reference>
<dbReference type="InterPro" id="IPR009038">
    <property type="entry name" value="GOLD_dom"/>
</dbReference>
<feature type="non-terminal residue" evidence="2">
    <location>
        <position position="60"/>
    </location>
</feature>
<dbReference type="Proteomes" id="UP000265520">
    <property type="component" value="Unassembled WGS sequence"/>
</dbReference>
<evidence type="ECO:0000313" key="2">
    <source>
        <dbReference type="EMBL" id="MCH99115.1"/>
    </source>
</evidence>
<dbReference type="Pfam" id="PF01105">
    <property type="entry name" value="EMP24_GP25L"/>
    <property type="match status" value="1"/>
</dbReference>
<keyword evidence="2" id="KW-0472">Membrane</keyword>
<feature type="domain" description="GOLD" evidence="1">
    <location>
        <begin position="9"/>
        <end position="59"/>
    </location>
</feature>
<dbReference type="EMBL" id="LXQA010039415">
    <property type="protein sequence ID" value="MCH99115.1"/>
    <property type="molecule type" value="Genomic_DNA"/>
</dbReference>